<evidence type="ECO:0000313" key="3">
    <source>
        <dbReference type="Proteomes" id="UP001499854"/>
    </source>
</evidence>
<comment type="caution">
    <text evidence="2">The sequence shown here is derived from an EMBL/GenBank/DDBJ whole genome shotgun (WGS) entry which is preliminary data.</text>
</comment>
<feature type="domain" description="Elongation factor G-binding protein C-terminal treble-clef zinc-finger" evidence="1">
    <location>
        <begin position="8"/>
        <end position="161"/>
    </location>
</feature>
<dbReference type="InterPro" id="IPR032330">
    <property type="entry name" value="EF-G-binding_C"/>
</dbReference>
<accession>A0ABP5C6Z2</accession>
<evidence type="ECO:0000259" key="1">
    <source>
        <dbReference type="Pfam" id="PF16571"/>
    </source>
</evidence>
<evidence type="ECO:0000313" key="2">
    <source>
        <dbReference type="EMBL" id="GAA1958798.1"/>
    </source>
</evidence>
<proteinExistence type="predicted"/>
<organism evidence="2 3">
    <name type="scientific">Catenulispora subtropica</name>
    <dbReference type="NCBI Taxonomy" id="450798"/>
    <lineage>
        <taxon>Bacteria</taxon>
        <taxon>Bacillati</taxon>
        <taxon>Actinomycetota</taxon>
        <taxon>Actinomycetes</taxon>
        <taxon>Catenulisporales</taxon>
        <taxon>Catenulisporaceae</taxon>
        <taxon>Catenulispora</taxon>
    </lineage>
</organism>
<dbReference type="Pfam" id="PF16571">
    <property type="entry name" value="FBP_C"/>
    <property type="match status" value="1"/>
</dbReference>
<keyword evidence="3" id="KW-1185">Reference proteome</keyword>
<protein>
    <submittedName>
        <fullName evidence="2">FBP domain-containing protein</fullName>
    </submittedName>
</protein>
<sequence>MRPATEDEIRASFANCSQGEAKRLPMPRDLPAVSWPDLDFLGWRDLGAPDRAYLVVPRGADLVGITLRTATTRKDFLRRNLCSLCFTTHQGGGVALMTGRKAGDAGRQGNSAGLYLCTDLSCSLYIRGVKSPATGGRMEETLTVDQQVERMMGKLEDFLGRLAV</sequence>
<dbReference type="Proteomes" id="UP001499854">
    <property type="component" value="Unassembled WGS sequence"/>
</dbReference>
<dbReference type="RefSeq" id="WP_344656071.1">
    <property type="nucleotide sequence ID" value="NZ_BAAAQM010000005.1"/>
</dbReference>
<name>A0ABP5C6Z2_9ACTN</name>
<gene>
    <name evidence="2" type="ORF">GCM10009838_13710</name>
</gene>
<dbReference type="EMBL" id="BAAAQM010000005">
    <property type="protein sequence ID" value="GAA1958798.1"/>
    <property type="molecule type" value="Genomic_DNA"/>
</dbReference>
<reference evidence="3" key="1">
    <citation type="journal article" date="2019" name="Int. J. Syst. Evol. Microbiol.">
        <title>The Global Catalogue of Microorganisms (GCM) 10K type strain sequencing project: providing services to taxonomists for standard genome sequencing and annotation.</title>
        <authorList>
            <consortium name="The Broad Institute Genomics Platform"/>
            <consortium name="The Broad Institute Genome Sequencing Center for Infectious Disease"/>
            <person name="Wu L."/>
            <person name="Ma J."/>
        </authorList>
    </citation>
    <scope>NUCLEOTIDE SEQUENCE [LARGE SCALE GENOMIC DNA]</scope>
    <source>
        <strain evidence="3">JCM 16013</strain>
    </source>
</reference>